<proteinExistence type="predicted"/>
<keyword evidence="2" id="KW-0540">Nuclease</keyword>
<dbReference type="Pfam" id="PF17768">
    <property type="entry name" value="RecJ_OB"/>
    <property type="match status" value="1"/>
</dbReference>
<accession>A0A448MMV9</accession>
<reference evidence="2 3" key="1">
    <citation type="submission" date="2018-12" db="EMBL/GenBank/DDBJ databases">
        <authorList>
            <consortium name="Pathogen Informatics"/>
        </authorList>
    </citation>
    <scope>NUCLEOTIDE SEQUENCE [LARGE SCALE GENOMIC DNA]</scope>
    <source>
        <strain evidence="2 3">NCTC8284</strain>
    </source>
</reference>
<gene>
    <name evidence="2" type="primary">recJ_3</name>
    <name evidence="2" type="ORF">NCTC8284_01673</name>
</gene>
<sequence>MDQRAIGQGKNHLKMLVEPMQGGPLLDAVAFNIDIRLYPDLSVKQARLAYKLDINEFRGNRNIQLLVDHIEPIDE</sequence>
<dbReference type="KEGG" id="rpne:NCTC8284_01673"/>
<protein>
    <submittedName>
        <fullName evidence="2">Single-stranded-DNA-specific exonuclease RecJ</fullName>
        <ecNumber evidence="2">3.1.-.-</ecNumber>
    </submittedName>
</protein>
<dbReference type="Gene3D" id="2.40.50.460">
    <property type="match status" value="1"/>
</dbReference>
<keyword evidence="2" id="KW-0269">Exonuclease</keyword>
<dbReference type="AlphaFoldDB" id="A0A448MMV9"/>
<evidence type="ECO:0000259" key="1">
    <source>
        <dbReference type="Pfam" id="PF17768"/>
    </source>
</evidence>
<dbReference type="GO" id="GO:0004527">
    <property type="term" value="F:exonuclease activity"/>
    <property type="evidence" value="ECO:0007669"/>
    <property type="project" value="UniProtKB-KW"/>
</dbReference>
<name>A0A448MMV9_9PAST</name>
<keyword evidence="2" id="KW-0378">Hydrolase</keyword>
<evidence type="ECO:0000313" key="3">
    <source>
        <dbReference type="Proteomes" id="UP000278733"/>
    </source>
</evidence>
<feature type="domain" description="RecJ OB" evidence="1">
    <location>
        <begin position="2"/>
        <end position="69"/>
    </location>
</feature>
<evidence type="ECO:0000313" key="2">
    <source>
        <dbReference type="EMBL" id="VEH66504.1"/>
    </source>
</evidence>
<dbReference type="Proteomes" id="UP000278733">
    <property type="component" value="Chromosome"/>
</dbReference>
<dbReference type="EC" id="3.1.-.-" evidence="2"/>
<dbReference type="InterPro" id="IPR041122">
    <property type="entry name" value="RecJ_OB"/>
</dbReference>
<organism evidence="2 3">
    <name type="scientific">Rodentibacter pneumotropicus</name>
    <dbReference type="NCBI Taxonomy" id="758"/>
    <lineage>
        <taxon>Bacteria</taxon>
        <taxon>Pseudomonadati</taxon>
        <taxon>Pseudomonadota</taxon>
        <taxon>Gammaproteobacteria</taxon>
        <taxon>Pasteurellales</taxon>
        <taxon>Pasteurellaceae</taxon>
        <taxon>Rodentibacter</taxon>
    </lineage>
</organism>
<dbReference type="EMBL" id="LR134405">
    <property type="protein sequence ID" value="VEH66504.1"/>
    <property type="molecule type" value="Genomic_DNA"/>
</dbReference>